<feature type="non-terminal residue" evidence="2">
    <location>
        <position position="81"/>
    </location>
</feature>
<keyword evidence="1" id="KW-0472">Membrane</keyword>
<accession>A0AAD4LRA8</accession>
<evidence type="ECO:0000313" key="3">
    <source>
        <dbReference type="Proteomes" id="UP001201163"/>
    </source>
</evidence>
<feature type="transmembrane region" description="Helical" evidence="1">
    <location>
        <begin position="12"/>
        <end position="30"/>
    </location>
</feature>
<proteinExistence type="predicted"/>
<organism evidence="2 3">
    <name type="scientific">Lactarius akahatsu</name>
    <dbReference type="NCBI Taxonomy" id="416441"/>
    <lineage>
        <taxon>Eukaryota</taxon>
        <taxon>Fungi</taxon>
        <taxon>Dikarya</taxon>
        <taxon>Basidiomycota</taxon>
        <taxon>Agaricomycotina</taxon>
        <taxon>Agaricomycetes</taxon>
        <taxon>Russulales</taxon>
        <taxon>Russulaceae</taxon>
        <taxon>Lactarius</taxon>
    </lineage>
</organism>
<comment type="caution">
    <text evidence="2">The sequence shown here is derived from an EMBL/GenBank/DDBJ whole genome shotgun (WGS) entry which is preliminary data.</text>
</comment>
<dbReference type="Proteomes" id="UP001201163">
    <property type="component" value="Unassembled WGS sequence"/>
</dbReference>
<keyword evidence="1" id="KW-1133">Transmembrane helix</keyword>
<evidence type="ECO:0000313" key="2">
    <source>
        <dbReference type="EMBL" id="KAH8999482.1"/>
    </source>
</evidence>
<evidence type="ECO:0000256" key="1">
    <source>
        <dbReference type="SAM" id="Phobius"/>
    </source>
</evidence>
<reference evidence="2" key="1">
    <citation type="submission" date="2022-01" db="EMBL/GenBank/DDBJ databases">
        <title>Comparative genomics reveals a dynamic genome evolution in the ectomycorrhizal milk-cap (Lactarius) mushrooms.</title>
        <authorList>
            <consortium name="DOE Joint Genome Institute"/>
            <person name="Lebreton A."/>
            <person name="Tang N."/>
            <person name="Kuo A."/>
            <person name="LaButti K."/>
            <person name="Drula E."/>
            <person name="Barry K."/>
            <person name="Clum A."/>
            <person name="Lipzen A."/>
            <person name="Mousain D."/>
            <person name="Ng V."/>
            <person name="Wang R."/>
            <person name="Wang X."/>
            <person name="Dai Y."/>
            <person name="Henrissat B."/>
            <person name="Grigoriev I.V."/>
            <person name="Guerin-Laguette A."/>
            <person name="Yu F."/>
            <person name="Martin F.M."/>
        </authorList>
    </citation>
    <scope>NUCLEOTIDE SEQUENCE</scope>
    <source>
        <strain evidence="2">QP</strain>
    </source>
</reference>
<dbReference type="EMBL" id="JAKELL010000004">
    <property type="protein sequence ID" value="KAH8999482.1"/>
    <property type="molecule type" value="Genomic_DNA"/>
</dbReference>
<dbReference type="AlphaFoldDB" id="A0AAD4LRA8"/>
<feature type="non-terminal residue" evidence="2">
    <location>
        <position position="1"/>
    </location>
</feature>
<keyword evidence="1" id="KW-0812">Transmembrane</keyword>
<gene>
    <name evidence="2" type="ORF">EDB92DRAFT_1834415</name>
</gene>
<keyword evidence="3" id="KW-1185">Reference proteome</keyword>
<name>A0AAD4LRA8_9AGAM</name>
<sequence>QEAMLSRLSWDVSFPLIWIVVRAVISPIWVSGRCRRRSFNCTLGSRLELFSLRTLTKRSPILRPFNGRKRRQANVSISLSL</sequence>
<protein>
    <submittedName>
        <fullName evidence="2">Uncharacterized protein</fullName>
    </submittedName>
</protein>